<protein>
    <submittedName>
        <fullName evidence="1">N-formylglutamate amidohydrolase</fullName>
    </submittedName>
</protein>
<dbReference type="AlphaFoldDB" id="A0A923SHL5"/>
<proteinExistence type="predicted"/>
<organism evidence="1 2">
    <name type="scientific">Pontibacter cellulosilyticus</name>
    <dbReference type="NCBI Taxonomy" id="1720253"/>
    <lineage>
        <taxon>Bacteria</taxon>
        <taxon>Pseudomonadati</taxon>
        <taxon>Bacteroidota</taxon>
        <taxon>Cytophagia</taxon>
        <taxon>Cytophagales</taxon>
        <taxon>Hymenobacteraceae</taxon>
        <taxon>Pontibacter</taxon>
    </lineage>
</organism>
<dbReference type="RefSeq" id="WP_187065667.1">
    <property type="nucleotide sequence ID" value="NZ_JACRVF010000001.1"/>
</dbReference>
<evidence type="ECO:0000313" key="1">
    <source>
        <dbReference type="EMBL" id="MBC5991672.1"/>
    </source>
</evidence>
<evidence type="ECO:0000313" key="2">
    <source>
        <dbReference type="Proteomes" id="UP000603640"/>
    </source>
</evidence>
<name>A0A923SHL5_9BACT</name>
<dbReference type="InterPro" id="IPR007709">
    <property type="entry name" value="N-FG_amidohydro"/>
</dbReference>
<dbReference type="Proteomes" id="UP000603640">
    <property type="component" value="Unassembled WGS sequence"/>
</dbReference>
<accession>A0A923SHL5</accession>
<dbReference type="Pfam" id="PF05013">
    <property type="entry name" value="FGase"/>
    <property type="match status" value="1"/>
</dbReference>
<dbReference type="EMBL" id="JACRVF010000001">
    <property type="protein sequence ID" value="MBC5991672.1"/>
    <property type="molecule type" value="Genomic_DNA"/>
</dbReference>
<dbReference type="Gene3D" id="3.40.630.40">
    <property type="entry name" value="Zn-dependent exopeptidases"/>
    <property type="match status" value="1"/>
</dbReference>
<gene>
    <name evidence="1" type="ORF">H8S84_02350</name>
</gene>
<dbReference type="SUPFAM" id="SSF53187">
    <property type="entry name" value="Zn-dependent exopeptidases"/>
    <property type="match status" value="1"/>
</dbReference>
<comment type="caution">
    <text evidence="1">The sequence shown here is derived from an EMBL/GenBank/DDBJ whole genome shotgun (WGS) entry which is preliminary data.</text>
</comment>
<keyword evidence="2" id="KW-1185">Reference proteome</keyword>
<sequence>MLKLLLTCEHGGNQIPVAYQSLFQGHQDVLKSHAGYDIGALELFRELEPIADICFFSETSRLLVELNRSLHHKKLFSDYTRSLADSDKNFILKNYYYPYRDKVEQLVQDFVRAGRSVLHISIHSFTPVLNGEVRHGDIGLLYDPKRKGEQQFCKEWRQAINKQSPAFLVRNNYPYLGIADGFPTYLRKRFKADEYMGIELEVNQKFPEGDPKQWQVLKDVLKASLSEAFQNKRPQQQQERVA</sequence>
<reference evidence="1" key="1">
    <citation type="submission" date="2020-08" db="EMBL/GenBank/DDBJ databases">
        <title>Pontibacter sp. SD6 16S ribosomal RNA gene Genome sequencing and assembly.</title>
        <authorList>
            <person name="Kang M."/>
        </authorList>
    </citation>
    <scope>NUCLEOTIDE SEQUENCE</scope>
    <source>
        <strain evidence="1">SD6</strain>
    </source>
</reference>